<evidence type="ECO:0000256" key="2">
    <source>
        <dbReference type="ARBA" id="ARBA00022475"/>
    </source>
</evidence>
<evidence type="ECO:0000256" key="14">
    <source>
        <dbReference type="ARBA" id="ARBA00023157"/>
    </source>
</evidence>
<dbReference type="SMART" id="SM00220">
    <property type="entry name" value="S_TKc"/>
    <property type="match status" value="1"/>
</dbReference>
<evidence type="ECO:0000256" key="15">
    <source>
        <dbReference type="ARBA" id="ARBA00023170"/>
    </source>
</evidence>
<evidence type="ECO:0000256" key="11">
    <source>
        <dbReference type="ARBA" id="ARBA00022840"/>
    </source>
</evidence>
<evidence type="ECO:0000256" key="6">
    <source>
        <dbReference type="ARBA" id="ARBA00022692"/>
    </source>
</evidence>
<dbReference type="SMART" id="SM00108">
    <property type="entry name" value="B_lectin"/>
    <property type="match status" value="1"/>
</dbReference>
<feature type="domain" description="Apple" evidence="26">
    <location>
        <begin position="313"/>
        <end position="396"/>
    </location>
</feature>
<dbReference type="InterPro" id="IPR024171">
    <property type="entry name" value="SRK-like_kinase"/>
</dbReference>
<dbReference type="PROSITE" id="PS50948">
    <property type="entry name" value="PAN"/>
    <property type="match status" value="1"/>
</dbReference>
<comment type="catalytic activity">
    <reaction evidence="18 19">
        <text>L-seryl-[protein] + ATP = O-phospho-L-seryl-[protein] + ADP + H(+)</text>
        <dbReference type="Rhea" id="RHEA:17989"/>
        <dbReference type="Rhea" id="RHEA-COMP:9863"/>
        <dbReference type="Rhea" id="RHEA-COMP:11604"/>
        <dbReference type="ChEBI" id="CHEBI:15378"/>
        <dbReference type="ChEBI" id="CHEBI:29999"/>
        <dbReference type="ChEBI" id="CHEBI:30616"/>
        <dbReference type="ChEBI" id="CHEBI:83421"/>
        <dbReference type="ChEBI" id="CHEBI:456216"/>
        <dbReference type="EC" id="2.7.11.1"/>
    </reaction>
</comment>
<dbReference type="GO" id="GO:0005886">
    <property type="term" value="C:plasma membrane"/>
    <property type="evidence" value="ECO:0007669"/>
    <property type="project" value="UniProtKB-SubCell"/>
</dbReference>
<proteinExistence type="inferred from homology"/>
<evidence type="ECO:0000256" key="4">
    <source>
        <dbReference type="ARBA" id="ARBA00022553"/>
    </source>
</evidence>
<keyword evidence="12 22" id="KW-1133">Transmembrane helix</keyword>
<dbReference type="STRING" id="2094558.A0A314Z5Z0"/>
<evidence type="ECO:0000256" key="7">
    <source>
        <dbReference type="ARBA" id="ARBA00022729"/>
    </source>
</evidence>
<dbReference type="InterPro" id="IPR008271">
    <property type="entry name" value="Ser/Thr_kinase_AS"/>
</dbReference>
<comment type="similarity">
    <text evidence="19">Belongs to the protein kinase superfamily. Ser/Thr protein kinase family.</text>
</comment>
<dbReference type="PIRSF" id="PIRSF000641">
    <property type="entry name" value="SRK"/>
    <property type="match status" value="1"/>
</dbReference>
<feature type="domain" description="Protein kinase" evidence="24">
    <location>
        <begin position="456"/>
        <end position="740"/>
    </location>
</feature>
<accession>A0A314Z5Z0</accession>
<dbReference type="Pfam" id="PF01453">
    <property type="entry name" value="B_lectin"/>
    <property type="match status" value="1"/>
</dbReference>
<comment type="subcellular location">
    <subcellularLocation>
        <location evidence="1">Cell membrane</location>
        <topology evidence="1">Single-pass type I membrane protein</topology>
    </subcellularLocation>
</comment>
<evidence type="ECO:0000256" key="12">
    <source>
        <dbReference type="ARBA" id="ARBA00022989"/>
    </source>
</evidence>
<dbReference type="InterPro" id="IPR003609">
    <property type="entry name" value="Pan_app"/>
</dbReference>
<dbReference type="InterPro" id="IPR000719">
    <property type="entry name" value="Prot_kinase_dom"/>
</dbReference>
<feature type="binding site" evidence="20">
    <location>
        <position position="484"/>
    </location>
    <ligand>
        <name>ATP</name>
        <dbReference type="ChEBI" id="CHEBI:30616"/>
    </ligand>
</feature>
<evidence type="ECO:0000256" key="23">
    <source>
        <dbReference type="SAM" id="SignalP"/>
    </source>
</evidence>
<evidence type="ECO:0000256" key="21">
    <source>
        <dbReference type="SAM" id="MobiDB-lite"/>
    </source>
</evidence>
<organism evidence="27 28">
    <name type="scientific">Prunus yedoensis var. nudiflora</name>
    <dbReference type="NCBI Taxonomy" id="2094558"/>
    <lineage>
        <taxon>Eukaryota</taxon>
        <taxon>Viridiplantae</taxon>
        <taxon>Streptophyta</taxon>
        <taxon>Embryophyta</taxon>
        <taxon>Tracheophyta</taxon>
        <taxon>Spermatophyta</taxon>
        <taxon>Magnoliopsida</taxon>
        <taxon>eudicotyledons</taxon>
        <taxon>Gunneridae</taxon>
        <taxon>Pentapetalae</taxon>
        <taxon>rosids</taxon>
        <taxon>fabids</taxon>
        <taxon>Rosales</taxon>
        <taxon>Rosaceae</taxon>
        <taxon>Amygdaloideae</taxon>
        <taxon>Amygdaleae</taxon>
        <taxon>Prunus</taxon>
    </lineage>
</organism>
<dbReference type="PANTHER" id="PTHR47974">
    <property type="entry name" value="OS07G0415500 PROTEIN"/>
    <property type="match status" value="1"/>
</dbReference>
<keyword evidence="14" id="KW-1015">Disulfide bond</keyword>
<dbReference type="GO" id="GO:0004674">
    <property type="term" value="F:protein serine/threonine kinase activity"/>
    <property type="evidence" value="ECO:0007669"/>
    <property type="project" value="UniProtKB-KW"/>
</dbReference>
<dbReference type="SUPFAM" id="SSF57414">
    <property type="entry name" value="Hairpin loop containing domain-like"/>
    <property type="match status" value="1"/>
</dbReference>
<evidence type="ECO:0000256" key="13">
    <source>
        <dbReference type="ARBA" id="ARBA00023136"/>
    </source>
</evidence>
<sequence length="778" mass="87721">MDIASKNNFIISQFVMLLLCLTFNACISMASRTISPGQSLSGRQKITSPSGIFELGFFTPGNSRNYYIGIWYKNLPNQTIVWVANRREPVSKPSSSVLQLLENGNLTLSSPSTVAIWSTNSRSNVSNSTIAMLLDNGNFVIRNAFDSSAVIWQSFDHPTDTLLPGAKLGYNNHSKQELILTSWRSPQNPAPGHFSYKLQQGGEGFSLFWNDYEYVLSYYTFSGYPHNLSRRKLEINGQLNEYVWRKDIRRWELEFFVPFEQCEVYALCGAFSICNEQKWPHCSCLNGFEPKIPEDWKLGAHSDGCVRRTRFQCSAGGYHSFLVMPNVLYPNNFESLLAVANIDECRLACSRNCSCTAFAYDNKCLIWKGEIFNLKQLTPDAILYGNIGKDLYLRIADPNKTDRKTKWIVAGVLAGCLFVVSILMVFIRRRKPVIALEIVENSLLLFKYRDLRSATKNFSEKLGEGGFGSVFKGILPNSTAIAVKELKTLEQGEKQFRAEVGTIGAIHHINLVRLRGFCAETSKRLLVYEYMPNGSLQSLLLQKNPLMLDWKTRYHIAIGTARGLAYLHEECRDCIIHCDIKPENILLDAEYSPKLADFGLAKLMGRHHSRVLTTMRGTVGYLAPEWFSGEAITPKADVFSYGMLLIEVISGRRNREGLDEGVENYRPIRVANVVNKGEDAVTLLDYRLEGQADRDELTRACRVACWCIQEDEKDRPRMTQVVQILEGVSDVSIPPIPQFLQRLIESPIEAIKSQEITSGSGSWSCSDVQSASQQEVSN</sequence>
<dbReference type="PROSITE" id="PS50927">
    <property type="entry name" value="BULB_LECTIN"/>
    <property type="match status" value="1"/>
</dbReference>
<evidence type="ECO:0000256" key="17">
    <source>
        <dbReference type="ARBA" id="ARBA00047899"/>
    </source>
</evidence>
<dbReference type="PANTHER" id="PTHR47974:SF19">
    <property type="entry name" value="RECEPTOR-LIKE SERINE_THREONINE-PROTEIN KINASE"/>
    <property type="match status" value="1"/>
</dbReference>
<evidence type="ECO:0000256" key="22">
    <source>
        <dbReference type="SAM" id="Phobius"/>
    </source>
</evidence>
<evidence type="ECO:0000256" key="18">
    <source>
        <dbReference type="ARBA" id="ARBA00048679"/>
    </source>
</evidence>
<dbReference type="OrthoDB" id="1159069at2759"/>
<keyword evidence="8" id="KW-0430">Lectin</keyword>
<dbReference type="EC" id="2.7.11.1" evidence="19"/>
<keyword evidence="5 19" id="KW-0808">Transferase</keyword>
<keyword evidence="28" id="KW-1185">Reference proteome</keyword>
<reference evidence="27 28" key="1">
    <citation type="submission" date="2018-02" db="EMBL/GenBank/DDBJ databases">
        <title>Draft genome of wild Prunus yedoensis var. nudiflora.</title>
        <authorList>
            <person name="Baek S."/>
            <person name="Kim J.-H."/>
            <person name="Choi K."/>
            <person name="Kim G.-B."/>
            <person name="Cho A."/>
            <person name="Jang H."/>
            <person name="Shin C.-H."/>
            <person name="Yu H.-J."/>
            <person name="Mun J.-H."/>
        </authorList>
    </citation>
    <scope>NUCLEOTIDE SEQUENCE [LARGE SCALE GENOMIC DNA]</scope>
    <source>
        <strain evidence="28">cv. Jeju island</strain>
        <tissue evidence="27">Leaf</tissue>
    </source>
</reference>
<dbReference type="Proteomes" id="UP000250321">
    <property type="component" value="Unassembled WGS sequence"/>
</dbReference>
<evidence type="ECO:0000256" key="20">
    <source>
        <dbReference type="PROSITE-ProRule" id="PRU10141"/>
    </source>
</evidence>
<evidence type="ECO:0000256" key="1">
    <source>
        <dbReference type="ARBA" id="ARBA00004251"/>
    </source>
</evidence>
<keyword evidence="13 22" id="KW-0472">Membrane</keyword>
<evidence type="ECO:0000313" key="27">
    <source>
        <dbReference type="EMBL" id="PQQ13963.1"/>
    </source>
</evidence>
<protein>
    <recommendedName>
        <fullName evidence="19">Receptor-like serine/threonine-protein kinase</fullName>
        <ecNumber evidence="19">2.7.11.1</ecNumber>
    </recommendedName>
</protein>
<evidence type="ECO:0000313" key="28">
    <source>
        <dbReference type="Proteomes" id="UP000250321"/>
    </source>
</evidence>
<evidence type="ECO:0000259" key="25">
    <source>
        <dbReference type="PROSITE" id="PS50927"/>
    </source>
</evidence>
<keyword evidence="6 22" id="KW-0812">Transmembrane</keyword>
<feature type="transmembrane region" description="Helical" evidence="22">
    <location>
        <begin position="407"/>
        <end position="427"/>
    </location>
</feature>
<dbReference type="FunFam" id="1.10.510.10:FF:000384">
    <property type="entry name" value="G-type lectin S-receptor-like serine/threonine-protein kinase"/>
    <property type="match status" value="1"/>
</dbReference>
<feature type="domain" description="Bulb-type lectin" evidence="25">
    <location>
        <begin position="31"/>
        <end position="154"/>
    </location>
</feature>
<keyword evidence="3 19" id="KW-0723">Serine/threonine-protein kinase</keyword>
<comment type="catalytic activity">
    <reaction evidence="17 19">
        <text>L-threonyl-[protein] + ATP = O-phospho-L-threonyl-[protein] + ADP + H(+)</text>
        <dbReference type="Rhea" id="RHEA:46608"/>
        <dbReference type="Rhea" id="RHEA-COMP:11060"/>
        <dbReference type="Rhea" id="RHEA-COMP:11605"/>
        <dbReference type="ChEBI" id="CHEBI:15378"/>
        <dbReference type="ChEBI" id="CHEBI:30013"/>
        <dbReference type="ChEBI" id="CHEBI:30616"/>
        <dbReference type="ChEBI" id="CHEBI:61977"/>
        <dbReference type="ChEBI" id="CHEBI:456216"/>
        <dbReference type="EC" id="2.7.11.1"/>
    </reaction>
</comment>
<evidence type="ECO:0000256" key="8">
    <source>
        <dbReference type="ARBA" id="ARBA00022734"/>
    </source>
</evidence>
<dbReference type="AlphaFoldDB" id="A0A314Z5Z0"/>
<dbReference type="InterPro" id="IPR000858">
    <property type="entry name" value="S_locus_glycoprot_dom"/>
</dbReference>
<name>A0A314Z5Z0_PRUYE</name>
<dbReference type="SMART" id="SM00473">
    <property type="entry name" value="PAN_AP"/>
    <property type="match status" value="1"/>
</dbReference>
<dbReference type="SUPFAM" id="SSF56112">
    <property type="entry name" value="Protein kinase-like (PK-like)"/>
    <property type="match status" value="1"/>
</dbReference>
<dbReference type="InterPro" id="IPR011009">
    <property type="entry name" value="Kinase-like_dom_sf"/>
</dbReference>
<dbReference type="GO" id="GO:0030246">
    <property type="term" value="F:carbohydrate binding"/>
    <property type="evidence" value="ECO:0007669"/>
    <property type="project" value="UniProtKB-KW"/>
</dbReference>
<dbReference type="Pfam" id="PF00069">
    <property type="entry name" value="Pkinase"/>
    <property type="match status" value="1"/>
</dbReference>
<comment type="caution">
    <text evidence="27">The sequence shown here is derived from an EMBL/GenBank/DDBJ whole genome shotgun (WGS) entry which is preliminary data.</text>
</comment>
<dbReference type="InterPro" id="IPR001480">
    <property type="entry name" value="Bulb-type_lectin_dom"/>
</dbReference>
<evidence type="ECO:0000256" key="3">
    <source>
        <dbReference type="ARBA" id="ARBA00022527"/>
    </source>
</evidence>
<dbReference type="CDD" id="cd01098">
    <property type="entry name" value="PAN_AP_plant"/>
    <property type="match status" value="1"/>
</dbReference>
<dbReference type="CDD" id="cd14066">
    <property type="entry name" value="STKc_IRAK"/>
    <property type="match status" value="1"/>
</dbReference>
<evidence type="ECO:0000259" key="24">
    <source>
        <dbReference type="PROSITE" id="PS50011"/>
    </source>
</evidence>
<feature type="chain" id="PRO_5016402813" description="Receptor-like serine/threonine-protein kinase" evidence="23">
    <location>
        <begin position="31"/>
        <end position="778"/>
    </location>
</feature>
<keyword evidence="2" id="KW-1003">Cell membrane</keyword>
<feature type="signal peptide" evidence="23">
    <location>
        <begin position="1"/>
        <end position="30"/>
    </location>
</feature>
<gene>
    <name evidence="27" type="ORF">Pyn_13021</name>
</gene>
<dbReference type="GO" id="GO:0106310">
    <property type="term" value="F:protein serine kinase activity"/>
    <property type="evidence" value="ECO:0007669"/>
    <property type="project" value="RHEA"/>
</dbReference>
<dbReference type="FunFam" id="3.30.200.20:FF:000370">
    <property type="entry name" value="Receptor-like protein kinase 4"/>
    <property type="match status" value="1"/>
</dbReference>
<dbReference type="GO" id="GO:0005524">
    <property type="term" value="F:ATP binding"/>
    <property type="evidence" value="ECO:0007669"/>
    <property type="project" value="UniProtKB-UniRule"/>
</dbReference>
<dbReference type="SUPFAM" id="SSF51110">
    <property type="entry name" value="alpha-D-mannose-specific plant lectins"/>
    <property type="match status" value="1"/>
</dbReference>
<dbReference type="PROSITE" id="PS00107">
    <property type="entry name" value="PROTEIN_KINASE_ATP"/>
    <property type="match status" value="1"/>
</dbReference>
<dbReference type="Pfam" id="PF00954">
    <property type="entry name" value="S_locus_glycop"/>
    <property type="match status" value="1"/>
</dbReference>
<keyword evidence="16" id="KW-0325">Glycoprotein</keyword>
<dbReference type="Gene3D" id="2.90.10.10">
    <property type="entry name" value="Bulb-type lectin domain"/>
    <property type="match status" value="1"/>
</dbReference>
<evidence type="ECO:0000256" key="9">
    <source>
        <dbReference type="ARBA" id="ARBA00022741"/>
    </source>
</evidence>
<dbReference type="InterPro" id="IPR036426">
    <property type="entry name" value="Bulb-type_lectin_dom_sf"/>
</dbReference>
<dbReference type="CDD" id="cd00028">
    <property type="entry name" value="B_lectin"/>
    <property type="match status" value="1"/>
</dbReference>
<keyword evidence="7 23" id="KW-0732">Signal</keyword>
<dbReference type="GO" id="GO:0048544">
    <property type="term" value="P:recognition of pollen"/>
    <property type="evidence" value="ECO:0007669"/>
    <property type="project" value="InterPro"/>
</dbReference>
<keyword evidence="11 19" id="KW-0067">ATP-binding</keyword>
<dbReference type="PROSITE" id="PS00108">
    <property type="entry name" value="PROTEIN_KINASE_ST"/>
    <property type="match status" value="1"/>
</dbReference>
<evidence type="ECO:0000256" key="16">
    <source>
        <dbReference type="ARBA" id="ARBA00023180"/>
    </source>
</evidence>
<keyword evidence="15" id="KW-0675">Receptor</keyword>
<keyword evidence="9 19" id="KW-0547">Nucleotide-binding</keyword>
<keyword evidence="4" id="KW-0597">Phosphoprotein</keyword>
<dbReference type="Gene3D" id="1.10.510.10">
    <property type="entry name" value="Transferase(Phosphotransferase) domain 1"/>
    <property type="match status" value="1"/>
</dbReference>
<dbReference type="InterPro" id="IPR017441">
    <property type="entry name" value="Protein_kinase_ATP_BS"/>
</dbReference>
<dbReference type="FunFam" id="2.90.10.10:FF:000002">
    <property type="entry name" value="Serine/threonine-protein kinase"/>
    <property type="match status" value="1"/>
</dbReference>
<keyword evidence="10 19" id="KW-0418">Kinase</keyword>
<dbReference type="Pfam" id="PF08276">
    <property type="entry name" value="PAN_2"/>
    <property type="match status" value="1"/>
</dbReference>
<dbReference type="Gene3D" id="3.30.200.20">
    <property type="entry name" value="Phosphorylase Kinase, domain 1"/>
    <property type="match status" value="1"/>
</dbReference>
<evidence type="ECO:0000256" key="5">
    <source>
        <dbReference type="ARBA" id="ARBA00022679"/>
    </source>
</evidence>
<dbReference type="EMBL" id="PJQY01000278">
    <property type="protein sequence ID" value="PQQ13963.1"/>
    <property type="molecule type" value="Genomic_DNA"/>
</dbReference>
<evidence type="ECO:0000259" key="26">
    <source>
        <dbReference type="PROSITE" id="PS50948"/>
    </source>
</evidence>
<evidence type="ECO:0000256" key="10">
    <source>
        <dbReference type="ARBA" id="ARBA00022777"/>
    </source>
</evidence>
<feature type="region of interest" description="Disordered" evidence="21">
    <location>
        <begin position="758"/>
        <end position="778"/>
    </location>
</feature>
<dbReference type="PROSITE" id="PS50011">
    <property type="entry name" value="PROTEIN_KINASE_DOM"/>
    <property type="match status" value="1"/>
</dbReference>
<evidence type="ECO:0000256" key="19">
    <source>
        <dbReference type="PIRNR" id="PIRNR000641"/>
    </source>
</evidence>